<evidence type="ECO:0000313" key="2">
    <source>
        <dbReference type="EMBL" id="KAH7347554.1"/>
    </source>
</evidence>
<gene>
    <name evidence="2" type="ORF">B0T11DRAFT_359981</name>
</gene>
<comment type="caution">
    <text evidence="2">The sequence shown here is derived from an EMBL/GenBank/DDBJ whole genome shotgun (WGS) entry which is preliminary data.</text>
</comment>
<organism evidence="2 3">
    <name type="scientific">Plectosphaerella cucumerina</name>
    <dbReference type="NCBI Taxonomy" id="40658"/>
    <lineage>
        <taxon>Eukaryota</taxon>
        <taxon>Fungi</taxon>
        <taxon>Dikarya</taxon>
        <taxon>Ascomycota</taxon>
        <taxon>Pezizomycotina</taxon>
        <taxon>Sordariomycetes</taxon>
        <taxon>Hypocreomycetidae</taxon>
        <taxon>Glomerellales</taxon>
        <taxon>Plectosphaerellaceae</taxon>
        <taxon>Plectosphaerella</taxon>
    </lineage>
</organism>
<feature type="compositionally biased region" description="Pro residues" evidence="1">
    <location>
        <begin position="11"/>
        <end position="20"/>
    </location>
</feature>
<evidence type="ECO:0000256" key="1">
    <source>
        <dbReference type="SAM" id="MobiDB-lite"/>
    </source>
</evidence>
<dbReference type="OrthoDB" id="5326346at2759"/>
<dbReference type="AlphaFoldDB" id="A0A8K0WZR2"/>
<evidence type="ECO:0000313" key="3">
    <source>
        <dbReference type="Proteomes" id="UP000813385"/>
    </source>
</evidence>
<feature type="region of interest" description="Disordered" evidence="1">
    <location>
        <begin position="1"/>
        <end position="20"/>
    </location>
</feature>
<accession>A0A8K0WZR2</accession>
<dbReference type="Proteomes" id="UP000813385">
    <property type="component" value="Unassembled WGS sequence"/>
</dbReference>
<dbReference type="EMBL" id="JAGPXD010000007">
    <property type="protein sequence ID" value="KAH7347554.1"/>
    <property type="molecule type" value="Genomic_DNA"/>
</dbReference>
<protein>
    <submittedName>
        <fullName evidence="2">Uncharacterized protein</fullName>
    </submittedName>
</protein>
<reference evidence="2" key="1">
    <citation type="journal article" date="2021" name="Nat. Commun.">
        <title>Genetic determinants of endophytism in the Arabidopsis root mycobiome.</title>
        <authorList>
            <person name="Mesny F."/>
            <person name="Miyauchi S."/>
            <person name="Thiergart T."/>
            <person name="Pickel B."/>
            <person name="Atanasova L."/>
            <person name="Karlsson M."/>
            <person name="Huettel B."/>
            <person name="Barry K.W."/>
            <person name="Haridas S."/>
            <person name="Chen C."/>
            <person name="Bauer D."/>
            <person name="Andreopoulos W."/>
            <person name="Pangilinan J."/>
            <person name="LaButti K."/>
            <person name="Riley R."/>
            <person name="Lipzen A."/>
            <person name="Clum A."/>
            <person name="Drula E."/>
            <person name="Henrissat B."/>
            <person name="Kohler A."/>
            <person name="Grigoriev I.V."/>
            <person name="Martin F.M."/>
            <person name="Hacquard S."/>
        </authorList>
    </citation>
    <scope>NUCLEOTIDE SEQUENCE</scope>
    <source>
        <strain evidence="2">MPI-CAGE-AT-0016</strain>
    </source>
</reference>
<keyword evidence="3" id="KW-1185">Reference proteome</keyword>
<sequence length="432" mass="49296">MTLPASSSPPDTTPVTPPTMALPPIRPEHMFYPDGDVILGFCKHMVLDRARRSKRYPTTPTIFMRASTEALHSSDVLTAMVHDAKIRQHEEYTENGYVIIDLPADDWEVWAFFLLLIRGTTEAELDETFFNLVTLGNLHTMANKWNLMDIIKPYGDYFIRRAWQDDESILGNIATYIWHAQVFGADQSHIHLTALAQSNCTGVRTAQRFFVAGDELEPIDRSAICLPKWVKDAILSKRRAAFSIIRRTLSETRKMLRDEGPKGEDIECYVDVDAKCAAIDNLASMLGIPLEGRMTDAYLEGRSYNQAYSILHRLRGKYLEHGCKGECKHEFFYRVLPEPVKKVGRSKRAKKTAMTIAAKNKTPKWKPGCKEKTKKERGEPMFDPVSMVLRSLESAQAWKDHGSSKEWGFGLDERTKRDMDTGVRCGWKRKRC</sequence>
<name>A0A8K0WZR2_9PEZI</name>
<feature type="compositionally biased region" description="Low complexity" evidence="1">
    <location>
        <begin position="1"/>
        <end position="10"/>
    </location>
</feature>
<proteinExistence type="predicted"/>